<dbReference type="Pfam" id="PF13843">
    <property type="entry name" value="DDE_Tnp_1_7"/>
    <property type="match status" value="1"/>
</dbReference>
<feature type="domain" description="PiggyBac transposable element-derived protein" evidence="1">
    <location>
        <begin position="9"/>
        <end position="116"/>
    </location>
</feature>
<name>A0AAW1IWQ4_POPJA</name>
<evidence type="ECO:0000259" key="1">
    <source>
        <dbReference type="Pfam" id="PF13843"/>
    </source>
</evidence>
<evidence type="ECO:0000313" key="2">
    <source>
        <dbReference type="EMBL" id="KAK9694742.1"/>
    </source>
</evidence>
<dbReference type="EMBL" id="JASPKY010000503">
    <property type="protein sequence ID" value="KAK9694742.1"/>
    <property type="molecule type" value="Genomic_DNA"/>
</dbReference>
<evidence type="ECO:0000313" key="3">
    <source>
        <dbReference type="Proteomes" id="UP001458880"/>
    </source>
</evidence>
<gene>
    <name evidence="2" type="ORF">QE152_g33334</name>
</gene>
<protein>
    <submittedName>
        <fullName evidence="2">Transposase IS4</fullName>
    </submittedName>
</protein>
<accession>A0AAW1IWQ4</accession>
<sequence>MMVPYKGNKAGSRRQYLKSNPKKWGFKIFARCGISGMIYDFIPYGSEDTFRNHNFSEIEEGLGFGSKVVIALCSSIQDKPLSVVYFDNFFTIPELAFYLRDESGISCLGTIRPNRLRGCQLKSDIDLRK</sequence>
<organism evidence="2 3">
    <name type="scientific">Popillia japonica</name>
    <name type="common">Japanese beetle</name>
    <dbReference type="NCBI Taxonomy" id="7064"/>
    <lineage>
        <taxon>Eukaryota</taxon>
        <taxon>Metazoa</taxon>
        <taxon>Ecdysozoa</taxon>
        <taxon>Arthropoda</taxon>
        <taxon>Hexapoda</taxon>
        <taxon>Insecta</taxon>
        <taxon>Pterygota</taxon>
        <taxon>Neoptera</taxon>
        <taxon>Endopterygota</taxon>
        <taxon>Coleoptera</taxon>
        <taxon>Polyphaga</taxon>
        <taxon>Scarabaeiformia</taxon>
        <taxon>Scarabaeidae</taxon>
        <taxon>Rutelinae</taxon>
        <taxon>Popillia</taxon>
    </lineage>
</organism>
<dbReference type="PANTHER" id="PTHR47272:SF1">
    <property type="entry name" value="PIGGYBAC TRANSPOSABLE ELEMENT-DERIVED PROTEIN 3-LIKE"/>
    <property type="match status" value="1"/>
</dbReference>
<dbReference type="AlphaFoldDB" id="A0AAW1IWQ4"/>
<reference evidence="2 3" key="1">
    <citation type="journal article" date="2024" name="BMC Genomics">
        <title>De novo assembly and annotation of Popillia japonica's genome with initial clues to its potential as an invasive pest.</title>
        <authorList>
            <person name="Cucini C."/>
            <person name="Boschi S."/>
            <person name="Funari R."/>
            <person name="Cardaioli E."/>
            <person name="Iannotti N."/>
            <person name="Marturano G."/>
            <person name="Paoli F."/>
            <person name="Bruttini M."/>
            <person name="Carapelli A."/>
            <person name="Frati F."/>
            <person name="Nardi F."/>
        </authorList>
    </citation>
    <scope>NUCLEOTIDE SEQUENCE [LARGE SCALE GENOMIC DNA]</scope>
    <source>
        <strain evidence="2">DMR45628</strain>
    </source>
</reference>
<comment type="caution">
    <text evidence="2">The sequence shown here is derived from an EMBL/GenBank/DDBJ whole genome shotgun (WGS) entry which is preliminary data.</text>
</comment>
<dbReference type="PANTHER" id="PTHR47272">
    <property type="entry name" value="DDE_TNP_1_7 DOMAIN-CONTAINING PROTEIN"/>
    <property type="match status" value="1"/>
</dbReference>
<dbReference type="InterPro" id="IPR029526">
    <property type="entry name" value="PGBD"/>
</dbReference>
<keyword evidence="3" id="KW-1185">Reference proteome</keyword>
<proteinExistence type="predicted"/>
<dbReference type="Proteomes" id="UP001458880">
    <property type="component" value="Unassembled WGS sequence"/>
</dbReference>